<keyword evidence="4" id="KW-1185">Reference proteome</keyword>
<dbReference type="InterPro" id="IPR010093">
    <property type="entry name" value="SinI_DNA-bd"/>
</dbReference>
<evidence type="ECO:0000256" key="1">
    <source>
        <dbReference type="SAM" id="MobiDB-lite"/>
    </source>
</evidence>
<evidence type="ECO:0000313" key="3">
    <source>
        <dbReference type="EMBL" id="OUN41374.1"/>
    </source>
</evidence>
<dbReference type="Pfam" id="PF12728">
    <property type="entry name" value="HTH_17"/>
    <property type="match status" value="1"/>
</dbReference>
<reference evidence="4" key="1">
    <citation type="submission" date="2017-04" db="EMBL/GenBank/DDBJ databases">
        <title>Function of individual gut microbiota members based on whole genome sequencing of pure cultures obtained from chicken caecum.</title>
        <authorList>
            <person name="Medvecky M."/>
            <person name="Cejkova D."/>
            <person name="Polansky O."/>
            <person name="Karasova D."/>
            <person name="Kubasova T."/>
            <person name="Cizek A."/>
            <person name="Rychlik I."/>
        </authorList>
    </citation>
    <scope>NUCLEOTIDE SEQUENCE [LARGE SCALE GENOMIC DNA]</scope>
    <source>
        <strain evidence="4">An70</strain>
    </source>
</reference>
<proteinExistence type="predicted"/>
<organism evidence="3 4">
    <name type="scientific">Enorma massiliensis</name>
    <dbReference type="NCBI Taxonomy" id="1472761"/>
    <lineage>
        <taxon>Bacteria</taxon>
        <taxon>Bacillati</taxon>
        <taxon>Actinomycetota</taxon>
        <taxon>Coriobacteriia</taxon>
        <taxon>Coriobacteriales</taxon>
        <taxon>Coriobacteriaceae</taxon>
        <taxon>Enorma</taxon>
    </lineage>
</organism>
<evidence type="ECO:0000313" key="4">
    <source>
        <dbReference type="Proteomes" id="UP000196560"/>
    </source>
</evidence>
<dbReference type="GO" id="GO:0003677">
    <property type="term" value="F:DNA binding"/>
    <property type="evidence" value="ECO:0007669"/>
    <property type="project" value="InterPro"/>
</dbReference>
<dbReference type="NCBIfam" id="TIGR01764">
    <property type="entry name" value="excise"/>
    <property type="match status" value="1"/>
</dbReference>
<feature type="domain" description="Helix-turn-helix" evidence="2">
    <location>
        <begin position="33"/>
        <end position="79"/>
    </location>
</feature>
<feature type="compositionally biased region" description="Polar residues" evidence="1">
    <location>
        <begin position="1"/>
        <end position="17"/>
    </location>
</feature>
<gene>
    <name evidence="3" type="ORF">B5G21_09890</name>
</gene>
<sequence>MMSSATHRAKNSSSTCSPALADFPSPLSKYGDLLTVDNMAELLDTSTRTIYRLCDKDELPYRKIGRRLYFPKHEIIEFLGLEEYCVA</sequence>
<dbReference type="Proteomes" id="UP000196560">
    <property type="component" value="Unassembled WGS sequence"/>
</dbReference>
<protein>
    <recommendedName>
        <fullName evidence="2">Helix-turn-helix domain-containing protein</fullName>
    </recommendedName>
</protein>
<dbReference type="SUPFAM" id="SSF46955">
    <property type="entry name" value="Putative DNA-binding domain"/>
    <property type="match status" value="1"/>
</dbReference>
<evidence type="ECO:0000259" key="2">
    <source>
        <dbReference type="Pfam" id="PF12728"/>
    </source>
</evidence>
<dbReference type="InterPro" id="IPR041657">
    <property type="entry name" value="HTH_17"/>
</dbReference>
<feature type="region of interest" description="Disordered" evidence="1">
    <location>
        <begin position="1"/>
        <end position="20"/>
    </location>
</feature>
<dbReference type="RefSeq" id="WP_087187030.1">
    <property type="nucleotide sequence ID" value="NZ_NFHO01000015.1"/>
</dbReference>
<comment type="caution">
    <text evidence="3">The sequence shown here is derived from an EMBL/GenBank/DDBJ whole genome shotgun (WGS) entry which is preliminary data.</text>
</comment>
<name>A0A1Y3TXT7_9ACTN</name>
<dbReference type="AlphaFoldDB" id="A0A1Y3TXT7"/>
<accession>A0A1Y3TXT7</accession>
<dbReference type="InterPro" id="IPR009061">
    <property type="entry name" value="DNA-bd_dom_put_sf"/>
</dbReference>
<dbReference type="EMBL" id="NFHO01000015">
    <property type="protein sequence ID" value="OUN41374.1"/>
    <property type="molecule type" value="Genomic_DNA"/>
</dbReference>